<dbReference type="InParanoid" id="C8X7C2"/>
<proteinExistence type="predicted"/>
<evidence type="ECO:0000256" key="1">
    <source>
        <dbReference type="ARBA" id="ARBA00023125"/>
    </source>
</evidence>
<keyword evidence="1 2" id="KW-0238">DNA-binding</keyword>
<evidence type="ECO:0000313" key="6">
    <source>
        <dbReference type="Proteomes" id="UP000002218"/>
    </source>
</evidence>
<dbReference type="PRINTS" id="PR00455">
    <property type="entry name" value="HTHTETR"/>
</dbReference>
<dbReference type="RefSeq" id="WP_015745908.1">
    <property type="nucleotide sequence ID" value="NC_013235.1"/>
</dbReference>
<organism evidence="5 6">
    <name type="scientific">Nakamurella multipartita (strain ATCC 700099 / DSM 44233 / CIP 104796 / JCM 9543 / NBRC 105858 / Y-104)</name>
    <name type="common">Microsphaera multipartita</name>
    <dbReference type="NCBI Taxonomy" id="479431"/>
    <lineage>
        <taxon>Bacteria</taxon>
        <taxon>Bacillati</taxon>
        <taxon>Actinomycetota</taxon>
        <taxon>Actinomycetes</taxon>
        <taxon>Nakamurellales</taxon>
        <taxon>Nakamurellaceae</taxon>
        <taxon>Nakamurella</taxon>
    </lineage>
</organism>
<dbReference type="OrthoDB" id="3210235at2"/>
<dbReference type="HOGENOM" id="CLU_069356_10_0_11"/>
<dbReference type="InterPro" id="IPR009057">
    <property type="entry name" value="Homeodomain-like_sf"/>
</dbReference>
<dbReference type="InterPro" id="IPR050109">
    <property type="entry name" value="HTH-type_TetR-like_transc_reg"/>
</dbReference>
<dbReference type="SUPFAM" id="SSF46689">
    <property type="entry name" value="Homeodomain-like"/>
    <property type="match status" value="1"/>
</dbReference>
<dbReference type="SUPFAM" id="SSF48498">
    <property type="entry name" value="Tetracyclin repressor-like, C-terminal domain"/>
    <property type="match status" value="1"/>
</dbReference>
<protein>
    <submittedName>
        <fullName evidence="5">Transcriptional regulator, TetR family</fullName>
    </submittedName>
</protein>
<reference evidence="6" key="1">
    <citation type="submission" date="2009-09" db="EMBL/GenBank/DDBJ databases">
        <title>The complete genome of Nakamurella multipartita DSM 44233.</title>
        <authorList>
            <consortium name="US DOE Joint Genome Institute (JGI-PGF)"/>
            <person name="Lucas S."/>
            <person name="Copeland A."/>
            <person name="Lapidus A."/>
            <person name="Glavina del Rio T."/>
            <person name="Dalin E."/>
            <person name="Tice H."/>
            <person name="Bruce D."/>
            <person name="Goodwin L."/>
            <person name="Pitluck S."/>
            <person name="Kyrpides N."/>
            <person name="Mavromatis K."/>
            <person name="Ivanova N."/>
            <person name="Ovchinnikova G."/>
            <person name="Sims D."/>
            <person name="Meincke L."/>
            <person name="Brettin T."/>
            <person name="Detter J.C."/>
            <person name="Han C."/>
            <person name="Larimer F."/>
            <person name="Land M."/>
            <person name="Hauser L."/>
            <person name="Markowitz V."/>
            <person name="Cheng J.-F."/>
            <person name="Hugenholtz P."/>
            <person name="Woyke T."/>
            <person name="Wu D."/>
            <person name="Klenk H.-P."/>
            <person name="Eisen J.A."/>
        </authorList>
    </citation>
    <scope>NUCLEOTIDE SEQUENCE [LARGE SCALE GENOMIC DNA]</scope>
    <source>
        <strain evidence="6">ATCC 700099 / DSM 44233 / CIP 104796 / JCM 9543 / NBRC 105858 / Y-104</strain>
    </source>
</reference>
<evidence type="ECO:0000259" key="4">
    <source>
        <dbReference type="PROSITE" id="PS50977"/>
    </source>
</evidence>
<evidence type="ECO:0000256" key="3">
    <source>
        <dbReference type="SAM" id="MobiDB-lite"/>
    </source>
</evidence>
<dbReference type="PANTHER" id="PTHR30055:SF235">
    <property type="entry name" value="TRANSCRIPTIONAL REGULATORY PROTEIN"/>
    <property type="match status" value="1"/>
</dbReference>
<feature type="domain" description="HTH tetR-type" evidence="4">
    <location>
        <begin position="20"/>
        <end position="80"/>
    </location>
</feature>
<dbReference type="EMBL" id="CP001737">
    <property type="protein sequence ID" value="ACV76991.1"/>
    <property type="molecule type" value="Genomic_DNA"/>
</dbReference>
<dbReference type="eggNOG" id="COG1309">
    <property type="taxonomic scope" value="Bacteria"/>
</dbReference>
<dbReference type="PROSITE" id="PS50977">
    <property type="entry name" value="HTH_TETR_2"/>
    <property type="match status" value="1"/>
</dbReference>
<dbReference type="STRING" id="479431.Namu_0576"/>
<evidence type="ECO:0000256" key="2">
    <source>
        <dbReference type="PROSITE-ProRule" id="PRU00335"/>
    </source>
</evidence>
<dbReference type="Pfam" id="PF17920">
    <property type="entry name" value="TetR_C_16"/>
    <property type="match status" value="1"/>
</dbReference>
<gene>
    <name evidence="5" type="ordered locus">Namu_0576</name>
</gene>
<feature type="DNA-binding region" description="H-T-H motif" evidence="2">
    <location>
        <begin position="43"/>
        <end position="62"/>
    </location>
</feature>
<dbReference type="KEGG" id="nml:Namu_0576"/>
<dbReference type="PANTHER" id="PTHR30055">
    <property type="entry name" value="HTH-TYPE TRANSCRIPTIONAL REGULATOR RUTR"/>
    <property type="match status" value="1"/>
</dbReference>
<dbReference type="Proteomes" id="UP000002218">
    <property type="component" value="Chromosome"/>
</dbReference>
<accession>C8X7C2</accession>
<dbReference type="AlphaFoldDB" id="C8X7C2"/>
<keyword evidence="6" id="KW-1185">Reference proteome</keyword>
<reference evidence="5 6" key="2">
    <citation type="journal article" date="2010" name="Stand. Genomic Sci.">
        <title>Complete genome sequence of Nakamurella multipartita type strain (Y-104).</title>
        <authorList>
            <person name="Tice H."/>
            <person name="Mayilraj S."/>
            <person name="Sims D."/>
            <person name="Lapidus A."/>
            <person name="Nolan M."/>
            <person name="Lucas S."/>
            <person name="Glavina Del Rio T."/>
            <person name="Copeland A."/>
            <person name="Cheng J.F."/>
            <person name="Meincke L."/>
            <person name="Bruce D."/>
            <person name="Goodwin L."/>
            <person name="Pitluck S."/>
            <person name="Ivanova N."/>
            <person name="Mavromatis K."/>
            <person name="Ovchinnikova G."/>
            <person name="Pati A."/>
            <person name="Chen A."/>
            <person name="Palaniappan K."/>
            <person name="Land M."/>
            <person name="Hauser L."/>
            <person name="Chang Y.J."/>
            <person name="Jeffries C.D."/>
            <person name="Detter J.C."/>
            <person name="Brettin T."/>
            <person name="Rohde M."/>
            <person name="Goker M."/>
            <person name="Bristow J."/>
            <person name="Eisen J.A."/>
            <person name="Markowitz V."/>
            <person name="Hugenholtz P."/>
            <person name="Kyrpides N.C."/>
            <person name="Klenk H.P."/>
            <person name="Chen F."/>
        </authorList>
    </citation>
    <scope>NUCLEOTIDE SEQUENCE [LARGE SCALE GENOMIC DNA]</scope>
    <source>
        <strain evidence="6">ATCC 700099 / DSM 44233 / CIP 104796 / JCM 9543 / NBRC 105858 / Y-104</strain>
    </source>
</reference>
<evidence type="ECO:0000313" key="5">
    <source>
        <dbReference type="EMBL" id="ACV76991.1"/>
    </source>
</evidence>
<feature type="region of interest" description="Disordered" evidence="3">
    <location>
        <begin position="1"/>
        <end position="23"/>
    </location>
</feature>
<dbReference type="InterPro" id="IPR001647">
    <property type="entry name" value="HTH_TetR"/>
</dbReference>
<dbReference type="Gene3D" id="1.10.357.10">
    <property type="entry name" value="Tetracycline Repressor, domain 2"/>
    <property type="match status" value="1"/>
</dbReference>
<name>C8X7C2_NAKMY</name>
<dbReference type="GO" id="GO:0000976">
    <property type="term" value="F:transcription cis-regulatory region binding"/>
    <property type="evidence" value="ECO:0007669"/>
    <property type="project" value="TreeGrafter"/>
</dbReference>
<dbReference type="Pfam" id="PF00440">
    <property type="entry name" value="TetR_N"/>
    <property type="match status" value="1"/>
</dbReference>
<dbReference type="Gene3D" id="1.10.10.60">
    <property type="entry name" value="Homeodomain-like"/>
    <property type="match status" value="1"/>
</dbReference>
<dbReference type="InterPro" id="IPR041678">
    <property type="entry name" value="TetR_C_16"/>
</dbReference>
<dbReference type="GO" id="GO:0003700">
    <property type="term" value="F:DNA-binding transcription factor activity"/>
    <property type="evidence" value="ECO:0007669"/>
    <property type="project" value="TreeGrafter"/>
</dbReference>
<sequence length="210" mass="22161">MPGAVERTRPARTGRRPGNPDTRTAILDAARATFAASGFDGASIRRIAAAAGVDPALVHHYFGTKDELFLATIDLPIDLPTLLAGIGAAGPDGVGVRLAGLIVSVWESPMAPGLAGWLRTALADEQRAALIRQFVVARMVGPFTAALGIPEPERTRRAGLVMSQILGVIVSRYLLFLDPVVQLTGEQLIASVGQTLQRYLTEPLPPAGRP</sequence>
<dbReference type="InterPro" id="IPR036271">
    <property type="entry name" value="Tet_transcr_reg_TetR-rel_C_sf"/>
</dbReference>